<keyword evidence="2" id="KW-1185">Reference proteome</keyword>
<proteinExistence type="predicted"/>
<reference evidence="1 2" key="1">
    <citation type="journal article" date="2020" name="Syst. Appl. Microbiol.">
        <title>Arthrospiribacter ruber gen. nov., sp. nov., a novel bacterium isolated from Arthrospira cultures.</title>
        <authorList>
            <person name="Waleron M."/>
            <person name="Misztak A."/>
            <person name="Waleron M.M."/>
            <person name="Furmaniak M."/>
            <person name="Mrozik A."/>
            <person name="Waleron K."/>
        </authorList>
    </citation>
    <scope>NUCLEOTIDE SEQUENCE [LARGE SCALE GENOMIC DNA]</scope>
    <source>
        <strain evidence="1 2">DPMB0001</strain>
    </source>
</reference>
<sequence>MIEEHIYKILSEDVKISNIFSDNIQPLSGKKNTLPVLLYQVFQVDSEQDKGGKELKNEYVLRLHLFSEKYFDVAKAVLDLKELLHGKEIVEDNEIIVDLIRFDSFKDEYQEKAELFNRTMDFRLFKY</sequence>
<accession>A0A951IYE4</accession>
<dbReference type="AlphaFoldDB" id="A0A951IYE4"/>
<name>A0A951IYE4_9BACT</name>
<dbReference type="EMBL" id="RPHB01000007">
    <property type="protein sequence ID" value="MBW3469078.1"/>
    <property type="molecule type" value="Genomic_DNA"/>
</dbReference>
<comment type="caution">
    <text evidence="1">The sequence shown here is derived from an EMBL/GenBank/DDBJ whole genome shotgun (WGS) entry which is preliminary data.</text>
</comment>
<gene>
    <name evidence="1" type="ORF">EGN73_14855</name>
</gene>
<dbReference type="RefSeq" id="WP_219291482.1">
    <property type="nucleotide sequence ID" value="NZ_RPHB01000007.1"/>
</dbReference>
<evidence type="ECO:0000313" key="2">
    <source>
        <dbReference type="Proteomes" id="UP000727490"/>
    </source>
</evidence>
<evidence type="ECO:0000313" key="1">
    <source>
        <dbReference type="EMBL" id="MBW3469078.1"/>
    </source>
</evidence>
<evidence type="ECO:0008006" key="3">
    <source>
        <dbReference type="Google" id="ProtNLM"/>
    </source>
</evidence>
<dbReference type="Proteomes" id="UP000727490">
    <property type="component" value="Unassembled WGS sequence"/>
</dbReference>
<dbReference type="InterPro" id="IPR021508">
    <property type="entry name" value="Gp17-like"/>
</dbReference>
<dbReference type="Pfam" id="PF11367">
    <property type="entry name" value="Tail_completion_gp17"/>
    <property type="match status" value="1"/>
</dbReference>
<protein>
    <recommendedName>
        <fullName evidence="3">DUF3168 domain-containing protein</fullName>
    </recommendedName>
</protein>
<organism evidence="1 2">
    <name type="scientific">Arthrospiribacter ruber</name>
    <dbReference type="NCBI Taxonomy" id="2487934"/>
    <lineage>
        <taxon>Bacteria</taxon>
        <taxon>Pseudomonadati</taxon>
        <taxon>Bacteroidota</taxon>
        <taxon>Cytophagia</taxon>
        <taxon>Cytophagales</taxon>
        <taxon>Cyclobacteriaceae</taxon>
        <taxon>Arthrospiribacter</taxon>
    </lineage>
</organism>